<proteinExistence type="inferred from homology"/>
<evidence type="ECO:0000256" key="2">
    <source>
        <dbReference type="ARBA" id="ARBA00007637"/>
    </source>
</evidence>
<evidence type="ECO:0000313" key="5">
    <source>
        <dbReference type="Proteomes" id="UP000078428"/>
    </source>
</evidence>
<organism evidence="4 5">
    <name type="scientific">Paramagnetospirillum marisnigri</name>
    <dbReference type="NCBI Taxonomy" id="1285242"/>
    <lineage>
        <taxon>Bacteria</taxon>
        <taxon>Pseudomonadati</taxon>
        <taxon>Pseudomonadota</taxon>
        <taxon>Alphaproteobacteria</taxon>
        <taxon>Rhodospirillales</taxon>
        <taxon>Magnetospirillaceae</taxon>
        <taxon>Paramagnetospirillum</taxon>
    </lineage>
</organism>
<dbReference type="STRING" id="1285242.A6A04_12085"/>
<comment type="similarity">
    <text evidence="2">Belongs to the NAD(P)-dependent epimerase/dehydratase family.</text>
</comment>
<dbReference type="Proteomes" id="UP000078428">
    <property type="component" value="Unassembled WGS sequence"/>
</dbReference>
<dbReference type="SUPFAM" id="SSF51735">
    <property type="entry name" value="NAD(P)-binding Rossmann-fold domains"/>
    <property type="match status" value="1"/>
</dbReference>
<feature type="domain" description="NAD-dependent epimerase/dehydratase" evidence="3">
    <location>
        <begin position="14"/>
        <end position="234"/>
    </location>
</feature>
<dbReference type="InterPro" id="IPR001509">
    <property type="entry name" value="Epimerase_deHydtase"/>
</dbReference>
<comment type="pathway">
    <text evidence="1">Bacterial outer membrane biogenesis; LPS O-antigen biosynthesis.</text>
</comment>
<keyword evidence="5" id="KW-1185">Reference proteome</keyword>
<protein>
    <recommendedName>
        <fullName evidence="3">NAD-dependent epimerase/dehydratase domain-containing protein</fullName>
    </recommendedName>
</protein>
<dbReference type="EMBL" id="LWQT01000028">
    <property type="protein sequence ID" value="OAN54657.1"/>
    <property type="molecule type" value="Genomic_DNA"/>
</dbReference>
<evidence type="ECO:0000256" key="1">
    <source>
        <dbReference type="ARBA" id="ARBA00005125"/>
    </source>
</evidence>
<dbReference type="OrthoDB" id="9801785at2"/>
<comment type="caution">
    <text evidence="4">The sequence shown here is derived from an EMBL/GenBank/DDBJ whole genome shotgun (WGS) entry which is preliminary data.</text>
</comment>
<reference evidence="4 5" key="1">
    <citation type="submission" date="2016-04" db="EMBL/GenBank/DDBJ databases">
        <title>Draft genome sequence of freshwater magnetotactic bacteria Magnetospirillum marisnigri SP-1 and Magnetospirillum moscoviense BB-1.</title>
        <authorList>
            <person name="Koziaeva V."/>
            <person name="Dziuba M.V."/>
            <person name="Ivanov T.M."/>
            <person name="Kuznetsov B."/>
            <person name="Grouzdev D.S."/>
        </authorList>
    </citation>
    <scope>NUCLEOTIDE SEQUENCE [LARGE SCALE GENOMIC DNA]</scope>
    <source>
        <strain evidence="4 5">SP-1</strain>
    </source>
</reference>
<name>A0A178MVT6_9PROT</name>
<dbReference type="Gene3D" id="3.40.50.720">
    <property type="entry name" value="NAD(P)-binding Rossmann-like Domain"/>
    <property type="match status" value="1"/>
</dbReference>
<dbReference type="RefSeq" id="WP_068489583.1">
    <property type="nucleotide sequence ID" value="NZ_LWQT01000028.1"/>
</dbReference>
<evidence type="ECO:0000259" key="3">
    <source>
        <dbReference type="Pfam" id="PF01370"/>
    </source>
</evidence>
<sequence>MSRRLTEFYQDRPVLVTGAAGFVGSALVGRLSELGARVRRQSRRPFTPRDDVEDVIGELQDQDFCDRLMDGIDVVMHCAAQTSVYQAEADPVADLMTNAGAPIRLLEAARKHGRKPSLVLASTATTAGLPEQLPVTFDTPPRPVTAYDTGKLAAEAYLALYVRLGHVRGGALRLANVYGPGVGSSAADRGILNKVLKRALDGAGITLFGDGDWVRDYVYITDVVEAFVMAGAAGAALDGAGYLVCSGEGHTVAEAFGLAAEVARALTGRAATMTATPPPSNLSPIEFRNFVGEWEALARATGWRPRIGLRQGLELTARAFLAAES</sequence>
<dbReference type="PANTHER" id="PTHR43000">
    <property type="entry name" value="DTDP-D-GLUCOSE 4,6-DEHYDRATASE-RELATED"/>
    <property type="match status" value="1"/>
</dbReference>
<dbReference type="AlphaFoldDB" id="A0A178MVT6"/>
<dbReference type="InterPro" id="IPR036291">
    <property type="entry name" value="NAD(P)-bd_dom_sf"/>
</dbReference>
<dbReference type="Pfam" id="PF01370">
    <property type="entry name" value="Epimerase"/>
    <property type="match status" value="1"/>
</dbReference>
<accession>A0A178MVT6</accession>
<evidence type="ECO:0000313" key="4">
    <source>
        <dbReference type="EMBL" id="OAN54657.1"/>
    </source>
</evidence>
<gene>
    <name evidence="4" type="ORF">A6A04_12085</name>
</gene>